<protein>
    <submittedName>
        <fullName evidence="1">Uncharacterized protein</fullName>
    </submittedName>
</protein>
<gene>
    <name evidence="1" type="ORF">DPMN_110675</name>
</gene>
<name>A0A9D4KCG3_DREPO</name>
<proteinExistence type="predicted"/>
<reference evidence="1" key="2">
    <citation type="submission" date="2020-11" db="EMBL/GenBank/DDBJ databases">
        <authorList>
            <person name="McCartney M.A."/>
            <person name="Auch B."/>
            <person name="Kono T."/>
            <person name="Mallez S."/>
            <person name="Becker A."/>
            <person name="Gohl D.M."/>
            <person name="Silverstein K.A.T."/>
            <person name="Koren S."/>
            <person name="Bechman K.B."/>
            <person name="Herman A."/>
            <person name="Abrahante J.E."/>
            <person name="Garbe J."/>
        </authorList>
    </citation>
    <scope>NUCLEOTIDE SEQUENCE</scope>
    <source>
        <strain evidence="1">Duluth1</strain>
        <tissue evidence="1">Whole animal</tissue>
    </source>
</reference>
<dbReference type="InterPro" id="IPR052752">
    <property type="entry name" value="NACHT-WD_repeat"/>
</dbReference>
<dbReference type="PANTHER" id="PTHR19871:SF14">
    <property type="entry name" value="DUF4062 DOMAIN-CONTAINING PROTEIN"/>
    <property type="match status" value="1"/>
</dbReference>
<dbReference type="Gene3D" id="3.40.50.300">
    <property type="entry name" value="P-loop containing nucleotide triphosphate hydrolases"/>
    <property type="match status" value="1"/>
</dbReference>
<reference evidence="1" key="1">
    <citation type="journal article" date="2019" name="bioRxiv">
        <title>The Genome of the Zebra Mussel, Dreissena polymorpha: A Resource for Invasive Species Research.</title>
        <authorList>
            <person name="McCartney M.A."/>
            <person name="Auch B."/>
            <person name="Kono T."/>
            <person name="Mallez S."/>
            <person name="Zhang Y."/>
            <person name="Obille A."/>
            <person name="Becker A."/>
            <person name="Abrahante J.E."/>
            <person name="Garbe J."/>
            <person name="Badalamenti J.P."/>
            <person name="Herman A."/>
            <person name="Mangelson H."/>
            <person name="Liachko I."/>
            <person name="Sullivan S."/>
            <person name="Sone E.D."/>
            <person name="Koren S."/>
            <person name="Silverstein K.A.T."/>
            <person name="Beckman K.B."/>
            <person name="Gohl D.M."/>
        </authorList>
    </citation>
    <scope>NUCLEOTIDE SEQUENCE</scope>
    <source>
        <strain evidence="1">Duluth1</strain>
        <tissue evidence="1">Whole animal</tissue>
    </source>
</reference>
<dbReference type="AlphaFoldDB" id="A0A9D4KCG3"/>
<dbReference type="PANTHER" id="PTHR19871">
    <property type="entry name" value="BETA TRANSDUCIN-RELATED PROTEIN"/>
    <property type="match status" value="1"/>
</dbReference>
<sequence length="228" mass="26431">MFASHINLSVTQEEIEIGLLQTPKDPNMTCLCFVREIEHLQENIRHHRTSKFLDLQPTEKGEPVELDLDAYERLTILRDQEIPKRLNKENIVKLKTTWSEHGGINATDSRDYLLQLCEAFYNKMVWLIDKNLHDKYVEEDEYSRELLEVLRFRNRLSRDFLGRTELLYVVEKYVTGLAKGVPMVVYGESGTGKTALIAKCAKEAKHWLSGANPVIIVRFLGIVTNFNH</sequence>
<keyword evidence="2" id="KW-1185">Reference proteome</keyword>
<dbReference type="SUPFAM" id="SSF52540">
    <property type="entry name" value="P-loop containing nucleoside triphosphate hydrolases"/>
    <property type="match status" value="1"/>
</dbReference>
<organism evidence="1 2">
    <name type="scientific">Dreissena polymorpha</name>
    <name type="common">Zebra mussel</name>
    <name type="synonym">Mytilus polymorpha</name>
    <dbReference type="NCBI Taxonomy" id="45954"/>
    <lineage>
        <taxon>Eukaryota</taxon>
        <taxon>Metazoa</taxon>
        <taxon>Spiralia</taxon>
        <taxon>Lophotrochozoa</taxon>
        <taxon>Mollusca</taxon>
        <taxon>Bivalvia</taxon>
        <taxon>Autobranchia</taxon>
        <taxon>Heteroconchia</taxon>
        <taxon>Euheterodonta</taxon>
        <taxon>Imparidentia</taxon>
        <taxon>Neoheterodontei</taxon>
        <taxon>Myida</taxon>
        <taxon>Dreissenoidea</taxon>
        <taxon>Dreissenidae</taxon>
        <taxon>Dreissena</taxon>
    </lineage>
</organism>
<dbReference type="InterPro" id="IPR027417">
    <property type="entry name" value="P-loop_NTPase"/>
</dbReference>
<accession>A0A9D4KCG3</accession>
<evidence type="ECO:0000313" key="1">
    <source>
        <dbReference type="EMBL" id="KAH3837290.1"/>
    </source>
</evidence>
<dbReference type="Proteomes" id="UP000828390">
    <property type="component" value="Unassembled WGS sequence"/>
</dbReference>
<comment type="caution">
    <text evidence="1">The sequence shown here is derived from an EMBL/GenBank/DDBJ whole genome shotgun (WGS) entry which is preliminary data.</text>
</comment>
<evidence type="ECO:0000313" key="2">
    <source>
        <dbReference type="Proteomes" id="UP000828390"/>
    </source>
</evidence>
<dbReference type="EMBL" id="JAIWYP010000004">
    <property type="protein sequence ID" value="KAH3837290.1"/>
    <property type="molecule type" value="Genomic_DNA"/>
</dbReference>